<evidence type="ECO:0000313" key="7">
    <source>
        <dbReference type="Proteomes" id="UP000034112"/>
    </source>
</evidence>
<dbReference type="InterPro" id="IPR036770">
    <property type="entry name" value="Ankyrin_rpt-contain_sf"/>
</dbReference>
<dbReference type="InterPro" id="IPR036322">
    <property type="entry name" value="WD40_repeat_dom_sf"/>
</dbReference>
<evidence type="ECO:0000256" key="1">
    <source>
        <dbReference type="ARBA" id="ARBA00022574"/>
    </source>
</evidence>
<dbReference type="CDD" id="cd00200">
    <property type="entry name" value="WD40"/>
    <property type="match status" value="1"/>
</dbReference>
<evidence type="ECO:0000256" key="4">
    <source>
        <dbReference type="PROSITE-ProRule" id="PRU00221"/>
    </source>
</evidence>
<dbReference type="Pfam" id="PF00400">
    <property type="entry name" value="WD40"/>
    <property type="match status" value="5"/>
</dbReference>
<evidence type="ECO:0000256" key="2">
    <source>
        <dbReference type="ARBA" id="ARBA00022737"/>
    </source>
</evidence>
<feature type="repeat" description="WD" evidence="4">
    <location>
        <begin position="256"/>
        <end position="297"/>
    </location>
</feature>
<dbReference type="Pfam" id="PF12796">
    <property type="entry name" value="Ank_2"/>
    <property type="match status" value="1"/>
</dbReference>
<keyword evidence="1 4" id="KW-0853">WD repeat</keyword>
<dbReference type="InterPro" id="IPR002110">
    <property type="entry name" value="Ankyrin_rpt"/>
</dbReference>
<dbReference type="PROSITE" id="PS00678">
    <property type="entry name" value="WD_REPEATS_1"/>
    <property type="match status" value="2"/>
</dbReference>
<dbReference type="Gene3D" id="1.25.40.20">
    <property type="entry name" value="Ankyrin repeat-containing domain"/>
    <property type="match status" value="1"/>
</dbReference>
<dbReference type="EMBL" id="JOKZ01000153">
    <property type="protein sequence ID" value="KKP02371.1"/>
    <property type="molecule type" value="Genomic_DNA"/>
</dbReference>
<dbReference type="PRINTS" id="PR01415">
    <property type="entry name" value="ANKYRIN"/>
</dbReference>
<dbReference type="SUPFAM" id="SSF50978">
    <property type="entry name" value="WD40 repeat-like"/>
    <property type="match status" value="1"/>
</dbReference>
<evidence type="ECO:0000256" key="3">
    <source>
        <dbReference type="PROSITE-ProRule" id="PRU00023"/>
    </source>
</evidence>
<dbReference type="Gene3D" id="2.130.10.10">
    <property type="entry name" value="YVTN repeat-like/Quinoprotein amine dehydrogenase"/>
    <property type="match status" value="3"/>
</dbReference>
<name>A0A0F9XB19_TRIHA</name>
<keyword evidence="3" id="KW-0040">ANK repeat</keyword>
<reference evidence="7" key="1">
    <citation type="journal article" date="2015" name="Genome Announc.">
        <title>Draft whole-genome sequence of the biocontrol agent Trichoderma harzianum T6776.</title>
        <authorList>
            <person name="Baroncelli R."/>
            <person name="Piaggeschi G."/>
            <person name="Fiorini L."/>
            <person name="Bertolini E."/>
            <person name="Zapparata A."/>
            <person name="Pe M.E."/>
            <person name="Sarrocco S."/>
            <person name="Vannacci G."/>
        </authorList>
    </citation>
    <scope>NUCLEOTIDE SEQUENCE [LARGE SCALE GENOMIC DNA]</scope>
    <source>
        <strain evidence="7">T6776</strain>
    </source>
</reference>
<dbReference type="PROSITE" id="PS50297">
    <property type="entry name" value="ANK_REP_REGION"/>
    <property type="match status" value="2"/>
</dbReference>
<dbReference type="PROSITE" id="PS50088">
    <property type="entry name" value="ANK_REPEAT"/>
    <property type="match status" value="2"/>
</dbReference>
<dbReference type="InterPro" id="IPR019775">
    <property type="entry name" value="WD40_repeat_CS"/>
</dbReference>
<dbReference type="SUPFAM" id="SSF48403">
    <property type="entry name" value="Ankyrin repeat"/>
    <property type="match status" value="1"/>
</dbReference>
<keyword evidence="2" id="KW-0677">Repeat</keyword>
<protein>
    <submittedName>
        <fullName evidence="6">Uncharacterized protein</fullName>
    </submittedName>
</protein>
<proteinExistence type="predicted"/>
<evidence type="ECO:0000256" key="5">
    <source>
        <dbReference type="SAM" id="Coils"/>
    </source>
</evidence>
<feature type="repeat" description="WD" evidence="4">
    <location>
        <begin position="486"/>
        <end position="527"/>
    </location>
</feature>
<sequence length="580" mass="64384">MASSSDMTIEASTPPEKPNIDAILEFTQLLREKRQAKAKEEELDTRLQIHEHHLQLIRSKREAVDEQLKELESRQRQLIGAESQYVAKRHEMWTDQTTAKDAQNDIHTKMLQLKHMHGKFEFDKCGEAKTMFREAVEDGDVAVVKVLVDTAAMDEHDWIPLIAASSRGDVDTVKRLLLAGTEADGKDIVFGRTALNWASAGGHKDIVQLLLDTGVDVNSEDIDGWASLHWASERGHEDVVRLLLDRGAEIGCRKTLLGHCKSVSALAFSPDAKVLAIGSHEGVIEIWDTTTGHYQQIMHHPNRTITPLRPGMPPQAMVDRGNIICSIVFTHDSGLVISGSSNSSIAVWNRETGDCQRILQGHTNYVQTLALSHDSKLLVSGSSDETIKIWETATGTCKATLQGHGKCVYRVIFSHGSKLIASGAFDGHVKIWDSVTGECLQTLRGWQEEEVFTLAFSHDSTRIVTGLNNNIIKIWDITTGRRPLQIMCHDDDVNMVAFSPDSMVVVSRSNKNAIYVWDSATGKCLRKLQGPDTCPGKMAWSKDLRLIASSSNDKDAGRIEIVKLWDDFVLSSLVCPSRKL</sequence>
<dbReference type="SMART" id="SM00320">
    <property type="entry name" value="WD40"/>
    <property type="match status" value="7"/>
</dbReference>
<dbReference type="PROSITE" id="PS50294">
    <property type="entry name" value="WD_REPEATS_REGION"/>
    <property type="match status" value="5"/>
</dbReference>
<feature type="repeat" description="WD" evidence="4">
    <location>
        <begin position="317"/>
        <end position="358"/>
    </location>
</feature>
<dbReference type="OrthoDB" id="194358at2759"/>
<gene>
    <name evidence="6" type="ORF">THAR02_05523</name>
</gene>
<feature type="repeat" description="WD" evidence="4">
    <location>
        <begin position="401"/>
        <end position="442"/>
    </location>
</feature>
<dbReference type="SMART" id="SM00248">
    <property type="entry name" value="ANK"/>
    <property type="match status" value="4"/>
</dbReference>
<organism evidence="6 7">
    <name type="scientific">Trichoderma harzianum</name>
    <name type="common">Hypocrea lixii</name>
    <dbReference type="NCBI Taxonomy" id="5544"/>
    <lineage>
        <taxon>Eukaryota</taxon>
        <taxon>Fungi</taxon>
        <taxon>Dikarya</taxon>
        <taxon>Ascomycota</taxon>
        <taxon>Pezizomycotina</taxon>
        <taxon>Sordariomycetes</taxon>
        <taxon>Hypocreomycetidae</taxon>
        <taxon>Hypocreales</taxon>
        <taxon>Hypocreaceae</taxon>
        <taxon>Trichoderma</taxon>
    </lineage>
</organism>
<dbReference type="InterPro" id="IPR015943">
    <property type="entry name" value="WD40/YVTN_repeat-like_dom_sf"/>
</dbReference>
<feature type="repeat" description="ANK" evidence="3">
    <location>
        <begin position="190"/>
        <end position="222"/>
    </location>
</feature>
<comment type="caution">
    <text evidence="6">The sequence shown here is derived from an EMBL/GenBank/DDBJ whole genome shotgun (WGS) entry which is preliminary data.</text>
</comment>
<dbReference type="InterPro" id="IPR001680">
    <property type="entry name" value="WD40_rpt"/>
</dbReference>
<dbReference type="PRINTS" id="PR00320">
    <property type="entry name" value="GPROTEINBRPT"/>
</dbReference>
<dbReference type="InterPro" id="IPR050349">
    <property type="entry name" value="WD_LIS1/nudF_dynein_reg"/>
</dbReference>
<dbReference type="Proteomes" id="UP000034112">
    <property type="component" value="Unassembled WGS sequence"/>
</dbReference>
<feature type="coiled-coil region" evidence="5">
    <location>
        <begin position="26"/>
        <end position="84"/>
    </location>
</feature>
<dbReference type="OMA" id="CSIVFTH"/>
<accession>A0A0F9XB19</accession>
<dbReference type="PANTHER" id="PTHR44129">
    <property type="entry name" value="WD REPEAT-CONTAINING PROTEIN POP1"/>
    <property type="match status" value="1"/>
</dbReference>
<evidence type="ECO:0000313" key="6">
    <source>
        <dbReference type="EMBL" id="KKP02371.1"/>
    </source>
</evidence>
<feature type="repeat" description="ANK" evidence="3">
    <location>
        <begin position="223"/>
        <end position="255"/>
    </location>
</feature>
<feature type="repeat" description="WD" evidence="4">
    <location>
        <begin position="359"/>
        <end position="400"/>
    </location>
</feature>
<dbReference type="PROSITE" id="PS50082">
    <property type="entry name" value="WD_REPEATS_2"/>
    <property type="match status" value="6"/>
</dbReference>
<feature type="repeat" description="WD" evidence="4">
    <location>
        <begin position="447"/>
        <end position="485"/>
    </location>
</feature>
<dbReference type="AlphaFoldDB" id="A0A0F9XB19"/>
<dbReference type="InterPro" id="IPR020472">
    <property type="entry name" value="WD40_PAC1"/>
</dbReference>
<keyword evidence="5" id="KW-0175">Coiled coil</keyword>